<dbReference type="SUPFAM" id="SSF52540">
    <property type="entry name" value="P-loop containing nucleoside triphosphate hydrolases"/>
    <property type="match status" value="1"/>
</dbReference>
<keyword evidence="3 5" id="KW-0067">ATP-binding</keyword>
<dbReference type="Gene3D" id="3.40.50.300">
    <property type="entry name" value="P-loop containing nucleotide triphosphate hydrolases"/>
    <property type="match status" value="1"/>
</dbReference>
<dbReference type="GO" id="GO:0005524">
    <property type="term" value="F:ATP binding"/>
    <property type="evidence" value="ECO:0007669"/>
    <property type="project" value="UniProtKB-KW"/>
</dbReference>
<dbReference type="RefSeq" id="WP_121587467.1">
    <property type="nucleotide sequence ID" value="NZ_RCHT01000033.1"/>
</dbReference>
<dbReference type="EMBL" id="RCHT01000033">
    <property type="protein sequence ID" value="RLL08388.1"/>
    <property type="molecule type" value="Genomic_DNA"/>
</dbReference>
<organism evidence="5 6">
    <name type="scientific">Anaerotruncus massiliensis</name>
    <name type="common">ex Liu et al. 2021</name>
    <dbReference type="NCBI Taxonomy" id="2321404"/>
    <lineage>
        <taxon>Bacteria</taxon>
        <taxon>Bacillati</taxon>
        <taxon>Bacillota</taxon>
        <taxon>Clostridia</taxon>
        <taxon>Eubacteriales</taxon>
        <taxon>Oscillospiraceae</taxon>
        <taxon>Anaerotruncus</taxon>
    </lineage>
</organism>
<accession>A0A498CSM7</accession>
<gene>
    <name evidence="5" type="ORF">D4A47_12155</name>
</gene>
<dbReference type="InterPro" id="IPR003439">
    <property type="entry name" value="ABC_transporter-like_ATP-bd"/>
</dbReference>
<feature type="domain" description="ABC transporter" evidence="4">
    <location>
        <begin position="2"/>
        <end position="228"/>
    </location>
</feature>
<keyword evidence="1" id="KW-0813">Transport</keyword>
<comment type="caution">
    <text evidence="5">The sequence shown here is derived from an EMBL/GenBank/DDBJ whole genome shotgun (WGS) entry which is preliminary data.</text>
</comment>
<dbReference type="Pfam" id="PF00005">
    <property type="entry name" value="ABC_tran"/>
    <property type="match status" value="1"/>
</dbReference>
<dbReference type="InterPro" id="IPR027417">
    <property type="entry name" value="P-loop_NTPase"/>
</dbReference>
<dbReference type="InterPro" id="IPR017871">
    <property type="entry name" value="ABC_transporter-like_CS"/>
</dbReference>
<name>A0A498CSM7_9FIRM</name>
<dbReference type="PROSITE" id="PS00211">
    <property type="entry name" value="ABC_TRANSPORTER_1"/>
    <property type="match status" value="1"/>
</dbReference>
<dbReference type="PROSITE" id="PS50893">
    <property type="entry name" value="ABC_TRANSPORTER_2"/>
    <property type="match status" value="1"/>
</dbReference>
<reference evidence="5 6" key="1">
    <citation type="submission" date="2018-10" db="EMBL/GenBank/DDBJ databases">
        <title>Anaerotruncus faecis sp. nov., isolated from human feces.</title>
        <authorList>
            <person name="Wang Y.-J."/>
        </authorList>
    </citation>
    <scope>NUCLEOTIDE SEQUENCE [LARGE SCALE GENOMIC DNA]</scope>
    <source>
        <strain evidence="5 6">22A2-44</strain>
    </source>
</reference>
<evidence type="ECO:0000259" key="4">
    <source>
        <dbReference type="PROSITE" id="PS50893"/>
    </source>
</evidence>
<evidence type="ECO:0000256" key="2">
    <source>
        <dbReference type="ARBA" id="ARBA00022741"/>
    </source>
</evidence>
<keyword evidence="2" id="KW-0547">Nucleotide-binding</keyword>
<dbReference type="Proteomes" id="UP000276301">
    <property type="component" value="Unassembled WGS sequence"/>
</dbReference>
<protein>
    <submittedName>
        <fullName evidence="5">ATP-binding cassette domain-containing protein</fullName>
    </submittedName>
</protein>
<dbReference type="PANTHER" id="PTHR42788:SF13">
    <property type="entry name" value="ALIPHATIC SULFONATES IMPORT ATP-BINDING PROTEIN SSUB"/>
    <property type="match status" value="1"/>
</dbReference>
<dbReference type="InterPro" id="IPR050166">
    <property type="entry name" value="ABC_transporter_ATP-bind"/>
</dbReference>
<evidence type="ECO:0000313" key="6">
    <source>
        <dbReference type="Proteomes" id="UP000276301"/>
    </source>
</evidence>
<dbReference type="PANTHER" id="PTHR42788">
    <property type="entry name" value="TAURINE IMPORT ATP-BINDING PROTEIN-RELATED"/>
    <property type="match status" value="1"/>
</dbReference>
<evidence type="ECO:0000313" key="5">
    <source>
        <dbReference type="EMBL" id="RLL08388.1"/>
    </source>
</evidence>
<proteinExistence type="predicted"/>
<dbReference type="GO" id="GO:0016887">
    <property type="term" value="F:ATP hydrolysis activity"/>
    <property type="evidence" value="ECO:0007669"/>
    <property type="project" value="InterPro"/>
</dbReference>
<sequence>MLEVENLTARYPRASRPVIDGLSFSLGEGGLLALLGPSGCGKTTLVNLLAGVLPPAGGSVRFCGAPLSPRDTAIGLIPQSYGLLPWKTVRENCLFCARLRGASGERELDALCARLGIGGLLDRHPRELSGGQAQRAALARALLMKPRLLLMDEPFAALDAAAADRARRLCFELWRDSGATAVVVTHRPEEALYLAGQIAVMGKRGRFARLLENPWQGLPEPGGPDFEAFSHELRREILLAAGEEAAS</sequence>
<dbReference type="SMART" id="SM00382">
    <property type="entry name" value="AAA"/>
    <property type="match status" value="1"/>
</dbReference>
<dbReference type="AlphaFoldDB" id="A0A498CSM7"/>
<evidence type="ECO:0000256" key="3">
    <source>
        <dbReference type="ARBA" id="ARBA00022840"/>
    </source>
</evidence>
<keyword evidence="6" id="KW-1185">Reference proteome</keyword>
<evidence type="ECO:0000256" key="1">
    <source>
        <dbReference type="ARBA" id="ARBA00022448"/>
    </source>
</evidence>
<dbReference type="InterPro" id="IPR003593">
    <property type="entry name" value="AAA+_ATPase"/>
</dbReference>